<organism evidence="1 2">
    <name type="scientific">Candidatus Fervidibacter japonicus</name>
    <dbReference type="NCBI Taxonomy" id="2035412"/>
    <lineage>
        <taxon>Bacteria</taxon>
        <taxon>Candidatus Fervidibacterota</taxon>
        <taxon>Candidatus Fervidibacter</taxon>
    </lineage>
</organism>
<gene>
    <name evidence="1" type="ORF">HRbin17_00485</name>
</gene>
<dbReference type="AlphaFoldDB" id="A0A2H5X9X8"/>
<sequence>MLAQTPRANRNAPYAQWRFGPPNEPTFFPIAVWLQNPRNAPRYKAAGFNLYVGLWKGPTEEQLKLLREAGMPVICEQNEVGLRHRDDPIIVGWMHQDEPDNAQLIGQDPQTGQKIYGGPVPPREVIERYKRMKANDPDRPVLLNLGQGVANDLWRGRGIGAHPDDYFAYVKGCDIVSFDVYPVAGLNDEDLLWYVAKGVARLVFWVNWNRSTDGAKIVWNCVECTRISNLQRKPTPHHVRAEVWMALIHGSQGLVYFVHQFQPQFVEAALLEDPEMLAAVTQINRQIHDLAPVLNSPTIPDGAAVRSTNPEVPVHMMVKRYNGAIYLFAVGMRNAPTTAIFRVKDIAATATAEVLGENRRLPVVNGRFEDAFRPYEVHLYRLR</sequence>
<dbReference type="Gene3D" id="3.20.20.80">
    <property type="entry name" value="Glycosidases"/>
    <property type="match status" value="1"/>
</dbReference>
<dbReference type="EMBL" id="BEHT01000004">
    <property type="protein sequence ID" value="GBC97990.1"/>
    <property type="molecule type" value="Genomic_DNA"/>
</dbReference>
<dbReference type="InterPro" id="IPR017853">
    <property type="entry name" value="GH"/>
</dbReference>
<name>A0A2H5X9X8_9BACT</name>
<comment type="caution">
    <text evidence="1">The sequence shown here is derived from an EMBL/GenBank/DDBJ whole genome shotgun (WGS) entry which is preliminary data.</text>
</comment>
<evidence type="ECO:0000313" key="2">
    <source>
        <dbReference type="Proteomes" id="UP000236173"/>
    </source>
</evidence>
<proteinExistence type="predicted"/>
<reference evidence="2" key="1">
    <citation type="submission" date="2017-09" db="EMBL/GenBank/DDBJ databases">
        <title>Metaegenomics of thermophilic ammonia-oxidizing enrichment culture.</title>
        <authorList>
            <person name="Kato S."/>
            <person name="Suzuki K."/>
        </authorList>
    </citation>
    <scope>NUCLEOTIDE SEQUENCE [LARGE SCALE GENOMIC DNA]</scope>
</reference>
<protein>
    <recommendedName>
        <fullName evidence="3">Glycoside hydrolase family 42 N-terminal domain-containing protein</fullName>
    </recommendedName>
</protein>
<accession>A0A2H5X9X8</accession>
<evidence type="ECO:0000313" key="1">
    <source>
        <dbReference type="EMBL" id="GBC97990.1"/>
    </source>
</evidence>
<evidence type="ECO:0008006" key="3">
    <source>
        <dbReference type="Google" id="ProtNLM"/>
    </source>
</evidence>
<dbReference type="SUPFAM" id="SSF51445">
    <property type="entry name" value="(Trans)glycosidases"/>
    <property type="match status" value="1"/>
</dbReference>
<dbReference type="Proteomes" id="UP000236173">
    <property type="component" value="Unassembled WGS sequence"/>
</dbReference>